<evidence type="ECO:0000256" key="4">
    <source>
        <dbReference type="ARBA" id="ARBA00022801"/>
    </source>
</evidence>
<keyword evidence="12" id="KW-1185">Reference proteome</keyword>
<dbReference type="InterPro" id="IPR019855">
    <property type="entry name" value="CRISPR-assoc_Cas1_NMENI"/>
</dbReference>
<dbReference type="GO" id="GO:0051607">
    <property type="term" value="P:defense response to virus"/>
    <property type="evidence" value="ECO:0007669"/>
    <property type="project" value="UniProtKB-UniRule"/>
</dbReference>
<sequence length="299" mass="34399">MSWRVVHVTNVDQMSLHLDSLKVKRGDDELKIPLADIFSIVIEDLTCKLTGRLIVELSKHNILVLVCGQDHLPETQLLPVTGHFGQHKRMTRQLEWDDDKKGELWKKVVGQKIFNQTRIMERAKIEQPRINRLLNLLSEIEPFDRTNCEAQAAKIYFNSFFGEGYHRSNKEIIENAALNYGYSIFHSAIARTIVAKGLLPSIGIFHRGERNPFNLASDIIEPFRQIVDAYVIEQPPDEFLTKQYRLDLINLLHSRISIDGKLQTVIRAIDIFVGSIIEYFDTGNKIKTPNAKKIAFHEL</sequence>
<evidence type="ECO:0000256" key="1">
    <source>
        <dbReference type="ARBA" id="ARBA00022722"/>
    </source>
</evidence>
<protein>
    <recommendedName>
        <fullName evidence="10">CRISPR-associated endonuclease Cas1</fullName>
        <ecNumber evidence="10">3.1.-.-</ecNumber>
    </recommendedName>
</protein>
<comment type="subunit">
    <text evidence="9 10">Homodimer, forms a heterotetramer with a Cas2 homodimer.</text>
</comment>
<evidence type="ECO:0000256" key="7">
    <source>
        <dbReference type="ARBA" id="ARBA00023125"/>
    </source>
</evidence>
<dbReference type="NCBIfam" id="TIGR03639">
    <property type="entry name" value="cas1_NMENI"/>
    <property type="match status" value="1"/>
</dbReference>
<evidence type="ECO:0000256" key="2">
    <source>
        <dbReference type="ARBA" id="ARBA00022723"/>
    </source>
</evidence>
<organism evidence="11 12">
    <name type="scientific">Salicibibacter halophilus</name>
    <dbReference type="NCBI Taxonomy" id="2502791"/>
    <lineage>
        <taxon>Bacteria</taxon>
        <taxon>Bacillati</taxon>
        <taxon>Bacillota</taxon>
        <taxon>Bacilli</taxon>
        <taxon>Bacillales</taxon>
        <taxon>Bacillaceae</taxon>
        <taxon>Salicibibacter</taxon>
    </lineage>
</organism>
<keyword evidence="3 10" id="KW-0255">Endonuclease</keyword>
<dbReference type="Pfam" id="PF01867">
    <property type="entry name" value="Cas_Cas1"/>
    <property type="match status" value="1"/>
</dbReference>
<keyword evidence="8 10" id="KW-0464">Manganese</keyword>
<keyword evidence="1 10" id="KW-0540">Nuclease</keyword>
<dbReference type="HAMAP" id="MF_01470">
    <property type="entry name" value="Cas1"/>
    <property type="match status" value="1"/>
</dbReference>
<keyword evidence="6 10" id="KW-0051">Antiviral defense</keyword>
<evidence type="ECO:0000256" key="3">
    <source>
        <dbReference type="ARBA" id="ARBA00022759"/>
    </source>
</evidence>
<dbReference type="NCBIfam" id="TIGR00287">
    <property type="entry name" value="cas1"/>
    <property type="match status" value="1"/>
</dbReference>
<name>A0A514LL20_9BACI</name>
<feature type="binding site" evidence="10">
    <location>
        <position position="149"/>
    </location>
    <ligand>
        <name>Mn(2+)</name>
        <dbReference type="ChEBI" id="CHEBI:29035"/>
    </ligand>
</feature>
<dbReference type="GO" id="GO:0046872">
    <property type="term" value="F:metal ion binding"/>
    <property type="evidence" value="ECO:0007669"/>
    <property type="project" value="UniProtKB-UniRule"/>
</dbReference>
<keyword evidence="5 10" id="KW-0460">Magnesium</keyword>
<dbReference type="AlphaFoldDB" id="A0A514LL20"/>
<dbReference type="InterPro" id="IPR002729">
    <property type="entry name" value="CRISPR-assoc_Cas1"/>
</dbReference>
<dbReference type="GO" id="GO:0004520">
    <property type="term" value="F:DNA endonuclease activity"/>
    <property type="evidence" value="ECO:0007669"/>
    <property type="project" value="InterPro"/>
</dbReference>
<comment type="similarity">
    <text evidence="10">Belongs to the CRISPR-associated endonuclease Cas1 family.</text>
</comment>
<dbReference type="PANTHER" id="PTHR34353">
    <property type="entry name" value="CRISPR-ASSOCIATED ENDONUCLEASE CAS1 1"/>
    <property type="match status" value="1"/>
</dbReference>
<dbReference type="OrthoDB" id="9803119at2"/>
<dbReference type="KEGG" id="sale:EPH95_14415"/>
<keyword evidence="7 10" id="KW-0238">DNA-binding</keyword>
<keyword evidence="4 10" id="KW-0378">Hydrolase</keyword>
<evidence type="ECO:0000313" key="11">
    <source>
        <dbReference type="EMBL" id="QDI92235.1"/>
    </source>
</evidence>
<evidence type="ECO:0000256" key="5">
    <source>
        <dbReference type="ARBA" id="ARBA00022842"/>
    </source>
</evidence>
<dbReference type="GO" id="GO:0016787">
    <property type="term" value="F:hydrolase activity"/>
    <property type="evidence" value="ECO:0007669"/>
    <property type="project" value="UniProtKB-KW"/>
</dbReference>
<comment type="function">
    <text evidence="10">CRISPR (clustered regularly interspaced short palindromic repeat), is an adaptive immune system that provides protection against mobile genetic elements (viruses, transposable elements and conjugative plasmids). CRISPR clusters contain spacers, sequences complementary to antecedent mobile elements, and target invading nucleic acids. CRISPR clusters are transcribed and processed into CRISPR RNA (crRNA). Acts as a dsDNA endonuclease. Involved in the integration of spacer DNA into the CRISPR cassette.</text>
</comment>
<dbReference type="EC" id="3.1.-.-" evidence="10"/>
<evidence type="ECO:0000256" key="10">
    <source>
        <dbReference type="HAMAP-Rule" id="MF_01470"/>
    </source>
</evidence>
<dbReference type="InterPro" id="IPR050646">
    <property type="entry name" value="Cas1"/>
</dbReference>
<dbReference type="Proteomes" id="UP000319756">
    <property type="component" value="Chromosome"/>
</dbReference>
<dbReference type="GO" id="GO:0043571">
    <property type="term" value="P:maintenance of CRISPR repeat elements"/>
    <property type="evidence" value="ECO:0007669"/>
    <property type="project" value="UniProtKB-UniRule"/>
</dbReference>
<accession>A0A514LL20</accession>
<dbReference type="GO" id="GO:0003677">
    <property type="term" value="F:DNA binding"/>
    <property type="evidence" value="ECO:0007669"/>
    <property type="project" value="UniProtKB-KW"/>
</dbReference>
<dbReference type="RefSeq" id="WP_142090745.1">
    <property type="nucleotide sequence ID" value="NZ_CP035485.1"/>
</dbReference>
<evidence type="ECO:0000256" key="8">
    <source>
        <dbReference type="ARBA" id="ARBA00023211"/>
    </source>
</evidence>
<dbReference type="PANTHER" id="PTHR34353:SF2">
    <property type="entry name" value="CRISPR-ASSOCIATED ENDONUCLEASE CAS1 1"/>
    <property type="match status" value="1"/>
</dbReference>
<proteinExistence type="inferred from homology"/>
<evidence type="ECO:0000256" key="9">
    <source>
        <dbReference type="ARBA" id="ARBA00038592"/>
    </source>
</evidence>
<reference evidence="12" key="1">
    <citation type="submission" date="2019-01" db="EMBL/GenBank/DDBJ databases">
        <title>Genomic analysis of Salicibibacter sp. NKC3-5.</title>
        <authorList>
            <person name="Oh Y.J."/>
        </authorList>
    </citation>
    <scope>NUCLEOTIDE SEQUENCE [LARGE SCALE GENOMIC DNA]</scope>
    <source>
        <strain evidence="12">NKC3-5</strain>
    </source>
</reference>
<evidence type="ECO:0000313" key="12">
    <source>
        <dbReference type="Proteomes" id="UP000319756"/>
    </source>
</evidence>
<feature type="binding site" evidence="10">
    <location>
        <position position="206"/>
    </location>
    <ligand>
        <name>Mn(2+)</name>
        <dbReference type="ChEBI" id="CHEBI:29035"/>
    </ligand>
</feature>
<comment type="cofactor">
    <cofactor evidence="10">
        <name>Mg(2+)</name>
        <dbReference type="ChEBI" id="CHEBI:18420"/>
    </cofactor>
    <cofactor evidence="10">
        <name>Mn(2+)</name>
        <dbReference type="ChEBI" id="CHEBI:29035"/>
    </cofactor>
</comment>
<keyword evidence="2 10" id="KW-0479">Metal-binding</keyword>
<dbReference type="Gene3D" id="1.20.120.920">
    <property type="entry name" value="CRISPR-associated endonuclease Cas1, C-terminal domain"/>
    <property type="match status" value="1"/>
</dbReference>
<evidence type="ECO:0000256" key="6">
    <source>
        <dbReference type="ARBA" id="ARBA00023118"/>
    </source>
</evidence>
<gene>
    <name evidence="10 11" type="primary">cas1</name>
    <name evidence="11" type="ORF">EPH95_14415</name>
</gene>
<dbReference type="InterPro" id="IPR042206">
    <property type="entry name" value="CRISPR-assoc_Cas1_C"/>
</dbReference>
<dbReference type="EMBL" id="CP035485">
    <property type="protein sequence ID" value="QDI92235.1"/>
    <property type="molecule type" value="Genomic_DNA"/>
</dbReference>
<feature type="binding site" evidence="10">
    <location>
        <position position="221"/>
    </location>
    <ligand>
        <name>Mn(2+)</name>
        <dbReference type="ChEBI" id="CHEBI:29035"/>
    </ligand>
</feature>